<dbReference type="PANTHER" id="PTHR47266">
    <property type="entry name" value="ENDONUCLEASE-RELATED"/>
    <property type="match status" value="1"/>
</dbReference>
<feature type="domain" description="Integrase zinc-binding" evidence="1">
    <location>
        <begin position="4"/>
        <end position="60"/>
    </location>
</feature>
<gene>
    <name evidence="2" type="ORF">NQ318_005492</name>
</gene>
<proteinExistence type="predicted"/>
<dbReference type="AlphaFoldDB" id="A0AAV8XQB1"/>
<dbReference type="InterPro" id="IPR052160">
    <property type="entry name" value="Gypsy_RT_Integrase-like"/>
</dbReference>
<dbReference type="Gene3D" id="3.40.220.10">
    <property type="entry name" value="Leucine Aminopeptidase, subunit E, domain 1"/>
    <property type="match status" value="1"/>
</dbReference>
<reference evidence="2" key="1">
    <citation type="journal article" date="2023" name="Insect Mol. Biol.">
        <title>Genome sequencing provides insights into the evolution of gene families encoding plant cell wall-degrading enzymes in longhorned beetles.</title>
        <authorList>
            <person name="Shin N.R."/>
            <person name="Okamura Y."/>
            <person name="Kirsch R."/>
            <person name="Pauchet Y."/>
        </authorList>
    </citation>
    <scope>NUCLEOTIDE SEQUENCE</scope>
    <source>
        <strain evidence="2">AMC_N1</strain>
    </source>
</reference>
<keyword evidence="3" id="KW-1185">Reference proteome</keyword>
<accession>A0AAV8XQB1</accession>
<dbReference type="EMBL" id="JAPWTK010000412">
    <property type="protein sequence ID" value="KAJ8940741.1"/>
    <property type="molecule type" value="Genomic_DNA"/>
</dbReference>
<protein>
    <recommendedName>
        <fullName evidence="1">Integrase zinc-binding domain-containing protein</fullName>
    </recommendedName>
</protein>
<evidence type="ECO:0000259" key="1">
    <source>
        <dbReference type="Pfam" id="PF17921"/>
    </source>
</evidence>
<name>A0AAV8XQB1_9CUCU</name>
<dbReference type="Proteomes" id="UP001162162">
    <property type="component" value="Unassembled WGS sequence"/>
</dbReference>
<organism evidence="2 3">
    <name type="scientific">Aromia moschata</name>
    <dbReference type="NCBI Taxonomy" id="1265417"/>
    <lineage>
        <taxon>Eukaryota</taxon>
        <taxon>Metazoa</taxon>
        <taxon>Ecdysozoa</taxon>
        <taxon>Arthropoda</taxon>
        <taxon>Hexapoda</taxon>
        <taxon>Insecta</taxon>
        <taxon>Pterygota</taxon>
        <taxon>Neoptera</taxon>
        <taxon>Endopterygota</taxon>
        <taxon>Coleoptera</taxon>
        <taxon>Polyphaga</taxon>
        <taxon>Cucujiformia</taxon>
        <taxon>Chrysomeloidea</taxon>
        <taxon>Cerambycidae</taxon>
        <taxon>Cerambycinae</taxon>
        <taxon>Callichromatini</taxon>
        <taxon>Aromia</taxon>
    </lineage>
</organism>
<dbReference type="FunFam" id="1.10.340.70:FF:000001">
    <property type="entry name" value="Retrovirus-related Pol polyprotein from transposon gypsy-like Protein"/>
    <property type="match status" value="1"/>
</dbReference>
<dbReference type="Gene3D" id="1.10.340.70">
    <property type="match status" value="1"/>
</dbReference>
<dbReference type="InterPro" id="IPR041588">
    <property type="entry name" value="Integrase_H2C2"/>
</dbReference>
<comment type="caution">
    <text evidence="2">The sequence shown here is derived from an EMBL/GenBank/DDBJ whole genome shotgun (WGS) entry which is preliminary data.</text>
</comment>
<dbReference type="SUPFAM" id="SSF52949">
    <property type="entry name" value="Macro domain-like"/>
    <property type="match status" value="1"/>
</dbReference>
<evidence type="ECO:0000313" key="2">
    <source>
        <dbReference type="EMBL" id="KAJ8940741.1"/>
    </source>
</evidence>
<sequence length="203" mass="23000">MKSPETECQRYWREIHNGSTGGHLGVTKTLGKVRERFYWVNCTTDVKEWCKKCVVCASSNGPQRHPKAPMRQCNVGSPFERIAIDVAAPFAGSNDEQAEARVRHVSPPDGELSFEEFMSLHSNGQKARYGVTREEPRDLFQTPADFCLAHCVAADLRMSRGIALTFKKTFGQLEELRRQRPEVGRVLQITAAEQEKESPFSIW</sequence>
<evidence type="ECO:0000313" key="3">
    <source>
        <dbReference type="Proteomes" id="UP001162162"/>
    </source>
</evidence>
<dbReference type="Pfam" id="PF17921">
    <property type="entry name" value="Integrase_H2C2"/>
    <property type="match status" value="1"/>
</dbReference>
<dbReference type="InterPro" id="IPR043472">
    <property type="entry name" value="Macro_dom-like"/>
</dbReference>